<keyword evidence="1" id="KW-0812">Transmembrane</keyword>
<evidence type="ECO:0008006" key="4">
    <source>
        <dbReference type="Google" id="ProtNLM"/>
    </source>
</evidence>
<proteinExistence type="predicted"/>
<keyword evidence="3" id="KW-1185">Reference proteome</keyword>
<keyword evidence="1" id="KW-1133">Transmembrane helix</keyword>
<accession>A0A1N7JFA0</accession>
<keyword evidence="1" id="KW-0472">Membrane</keyword>
<protein>
    <recommendedName>
        <fullName evidence="4">Zinc-ribbon containing domain-containing protein</fullName>
    </recommendedName>
</protein>
<organism evidence="2 3">
    <name type="scientific">Kroppenstedtia eburnea</name>
    <dbReference type="NCBI Taxonomy" id="714067"/>
    <lineage>
        <taxon>Bacteria</taxon>
        <taxon>Bacillati</taxon>
        <taxon>Bacillota</taxon>
        <taxon>Bacilli</taxon>
        <taxon>Bacillales</taxon>
        <taxon>Thermoactinomycetaceae</taxon>
        <taxon>Kroppenstedtia</taxon>
    </lineage>
</organism>
<sequence length="108" mass="12250">MYQFHLFNQHLERQPVRFRLKSFSIGFILCGSLLTATIVGGIIGIPILLLAGILLFIRSRIKTIEVECSQCQTKNAIEPKVTQFHCKGCFRHINEQETLIAKQGPIHS</sequence>
<dbReference type="AlphaFoldDB" id="A0A1N7JFA0"/>
<dbReference type="RefSeq" id="WP_076523544.1">
    <property type="nucleotide sequence ID" value="NZ_CP048103.1"/>
</dbReference>
<evidence type="ECO:0000313" key="2">
    <source>
        <dbReference type="EMBL" id="SIS47934.1"/>
    </source>
</evidence>
<feature type="transmembrane region" description="Helical" evidence="1">
    <location>
        <begin position="25"/>
        <end position="57"/>
    </location>
</feature>
<dbReference type="Proteomes" id="UP000186795">
    <property type="component" value="Unassembled WGS sequence"/>
</dbReference>
<name>A0A1N7JFA0_9BACL</name>
<dbReference type="EMBL" id="FTOD01000002">
    <property type="protein sequence ID" value="SIS47934.1"/>
    <property type="molecule type" value="Genomic_DNA"/>
</dbReference>
<reference evidence="3" key="1">
    <citation type="submission" date="2017-01" db="EMBL/GenBank/DDBJ databases">
        <authorList>
            <person name="Varghese N."/>
            <person name="Submissions S."/>
        </authorList>
    </citation>
    <scope>NUCLEOTIDE SEQUENCE [LARGE SCALE GENOMIC DNA]</scope>
    <source>
        <strain evidence="3">DSM 45196</strain>
    </source>
</reference>
<evidence type="ECO:0000313" key="3">
    <source>
        <dbReference type="Proteomes" id="UP000186795"/>
    </source>
</evidence>
<evidence type="ECO:0000256" key="1">
    <source>
        <dbReference type="SAM" id="Phobius"/>
    </source>
</evidence>
<gene>
    <name evidence="2" type="ORF">SAMN05421790_10216</name>
</gene>